<dbReference type="Pfam" id="PF08281">
    <property type="entry name" value="Sigma70_r4_2"/>
    <property type="match status" value="1"/>
</dbReference>
<dbReference type="InterPro" id="IPR013249">
    <property type="entry name" value="RNA_pol_sigma70_r4_t2"/>
</dbReference>
<dbReference type="PANTHER" id="PTHR43133:SF50">
    <property type="entry name" value="ECF RNA POLYMERASE SIGMA FACTOR SIGM"/>
    <property type="match status" value="1"/>
</dbReference>
<dbReference type="RefSeq" id="WP_212999681.1">
    <property type="nucleotide sequence ID" value="NZ_BAAATW010000010.1"/>
</dbReference>
<dbReference type="GO" id="GO:0006352">
    <property type="term" value="P:DNA-templated transcription initiation"/>
    <property type="evidence" value="ECO:0007669"/>
    <property type="project" value="InterPro"/>
</dbReference>
<gene>
    <name evidence="8" type="ORF">Aco04nite_50360</name>
</gene>
<evidence type="ECO:0000256" key="1">
    <source>
        <dbReference type="ARBA" id="ARBA00010641"/>
    </source>
</evidence>
<dbReference type="InterPro" id="IPR013325">
    <property type="entry name" value="RNA_pol_sigma_r2"/>
</dbReference>
<evidence type="ECO:0000256" key="4">
    <source>
        <dbReference type="ARBA" id="ARBA00023125"/>
    </source>
</evidence>
<dbReference type="SUPFAM" id="SSF88946">
    <property type="entry name" value="Sigma2 domain of RNA polymerase sigma factors"/>
    <property type="match status" value="1"/>
</dbReference>
<dbReference type="InterPro" id="IPR013324">
    <property type="entry name" value="RNA_pol_sigma_r3/r4-like"/>
</dbReference>
<feature type="domain" description="RNA polymerase sigma-70 region 2" evidence="6">
    <location>
        <begin position="14"/>
        <end position="81"/>
    </location>
</feature>
<evidence type="ECO:0000313" key="8">
    <source>
        <dbReference type="EMBL" id="GIM76426.1"/>
    </source>
</evidence>
<evidence type="ECO:0000259" key="6">
    <source>
        <dbReference type="Pfam" id="PF04542"/>
    </source>
</evidence>
<comment type="similarity">
    <text evidence="1">Belongs to the sigma-70 factor family. ECF subfamily.</text>
</comment>
<feature type="domain" description="RNA polymerase sigma factor 70 region 4 type 2" evidence="7">
    <location>
        <begin position="107"/>
        <end position="158"/>
    </location>
</feature>
<dbReference type="InterPro" id="IPR007627">
    <property type="entry name" value="RNA_pol_sigma70_r2"/>
</dbReference>
<dbReference type="Pfam" id="PF04542">
    <property type="entry name" value="Sigma70_r2"/>
    <property type="match status" value="1"/>
</dbReference>
<keyword evidence="4" id="KW-0238">DNA-binding</keyword>
<dbReference type="InterPro" id="IPR039425">
    <property type="entry name" value="RNA_pol_sigma-70-like"/>
</dbReference>
<keyword evidence="3" id="KW-0731">Sigma factor</keyword>
<dbReference type="InterPro" id="IPR036388">
    <property type="entry name" value="WH-like_DNA-bd_sf"/>
</dbReference>
<dbReference type="AlphaFoldDB" id="A0A919SQA6"/>
<evidence type="ECO:0000256" key="3">
    <source>
        <dbReference type="ARBA" id="ARBA00023082"/>
    </source>
</evidence>
<dbReference type="GO" id="GO:0003677">
    <property type="term" value="F:DNA binding"/>
    <property type="evidence" value="ECO:0007669"/>
    <property type="project" value="UniProtKB-KW"/>
</dbReference>
<dbReference type="SUPFAM" id="SSF88659">
    <property type="entry name" value="Sigma3 and sigma4 domains of RNA polymerase sigma factors"/>
    <property type="match status" value="1"/>
</dbReference>
<dbReference type="Gene3D" id="1.10.1740.10">
    <property type="match status" value="1"/>
</dbReference>
<sequence>MSDGRPDCLSFDAFYRRWHRDLVRLAHSLTGSSADADDIAGAALSAAWENWERVRTAAHPFAYVRRIVVNMAADQVHRTARERQRKNLLGPMVAWFHHGPDVAAVVDLRAALLLLPAGQRACVVLRHLAGLTPEDTARALGISPGTVKSQTSKGLAQLRALLTEPADGGRGQLFRG</sequence>
<organism evidence="8 9">
    <name type="scientific">Winogradskya consettensis</name>
    <dbReference type="NCBI Taxonomy" id="113560"/>
    <lineage>
        <taxon>Bacteria</taxon>
        <taxon>Bacillati</taxon>
        <taxon>Actinomycetota</taxon>
        <taxon>Actinomycetes</taxon>
        <taxon>Micromonosporales</taxon>
        <taxon>Micromonosporaceae</taxon>
        <taxon>Winogradskya</taxon>
    </lineage>
</organism>
<dbReference type="Gene3D" id="1.10.10.10">
    <property type="entry name" value="Winged helix-like DNA-binding domain superfamily/Winged helix DNA-binding domain"/>
    <property type="match status" value="1"/>
</dbReference>
<evidence type="ECO:0000256" key="5">
    <source>
        <dbReference type="ARBA" id="ARBA00023163"/>
    </source>
</evidence>
<comment type="caution">
    <text evidence="8">The sequence shown here is derived from an EMBL/GenBank/DDBJ whole genome shotgun (WGS) entry which is preliminary data.</text>
</comment>
<keyword evidence="9" id="KW-1185">Reference proteome</keyword>
<name>A0A919SQA6_9ACTN</name>
<dbReference type="Proteomes" id="UP000680865">
    <property type="component" value="Unassembled WGS sequence"/>
</dbReference>
<protein>
    <submittedName>
        <fullName evidence="8">RNA polymerase sigma factor</fullName>
    </submittedName>
</protein>
<dbReference type="InterPro" id="IPR014325">
    <property type="entry name" value="RNA_pol_sigma-E_actinobac"/>
</dbReference>
<dbReference type="PANTHER" id="PTHR43133">
    <property type="entry name" value="RNA POLYMERASE ECF-TYPE SIGMA FACTO"/>
    <property type="match status" value="1"/>
</dbReference>
<dbReference type="NCBIfam" id="TIGR02983">
    <property type="entry name" value="SigE-fam_strep"/>
    <property type="match status" value="1"/>
</dbReference>
<evidence type="ECO:0000256" key="2">
    <source>
        <dbReference type="ARBA" id="ARBA00023015"/>
    </source>
</evidence>
<evidence type="ECO:0000313" key="9">
    <source>
        <dbReference type="Proteomes" id="UP000680865"/>
    </source>
</evidence>
<dbReference type="CDD" id="cd06171">
    <property type="entry name" value="Sigma70_r4"/>
    <property type="match status" value="1"/>
</dbReference>
<evidence type="ECO:0000259" key="7">
    <source>
        <dbReference type="Pfam" id="PF08281"/>
    </source>
</evidence>
<dbReference type="GO" id="GO:0016987">
    <property type="term" value="F:sigma factor activity"/>
    <property type="evidence" value="ECO:0007669"/>
    <property type="project" value="UniProtKB-KW"/>
</dbReference>
<dbReference type="EMBL" id="BOQP01000027">
    <property type="protein sequence ID" value="GIM76426.1"/>
    <property type="molecule type" value="Genomic_DNA"/>
</dbReference>
<keyword evidence="2" id="KW-0805">Transcription regulation</keyword>
<keyword evidence="5" id="KW-0804">Transcription</keyword>
<reference evidence="8" key="1">
    <citation type="submission" date="2021-03" db="EMBL/GenBank/DDBJ databases">
        <title>Whole genome shotgun sequence of Actinoplanes consettensis NBRC 14913.</title>
        <authorList>
            <person name="Komaki H."/>
            <person name="Tamura T."/>
        </authorList>
    </citation>
    <scope>NUCLEOTIDE SEQUENCE</scope>
    <source>
        <strain evidence="8">NBRC 14913</strain>
    </source>
</reference>
<proteinExistence type="inferred from homology"/>
<accession>A0A919SQA6</accession>